<evidence type="ECO:0000313" key="3">
    <source>
        <dbReference type="Proteomes" id="UP000467841"/>
    </source>
</evidence>
<gene>
    <name evidence="2" type="ORF">MERR_LOCUS27792</name>
</gene>
<comment type="caution">
    <text evidence="2">The sequence shown here is derived from an EMBL/GenBank/DDBJ whole genome shotgun (WGS) entry which is preliminary data.</text>
</comment>
<dbReference type="InterPro" id="IPR013103">
    <property type="entry name" value="RVT_2"/>
</dbReference>
<reference evidence="2" key="1">
    <citation type="submission" date="2020-01" db="EMBL/GenBank/DDBJ databases">
        <authorList>
            <person name="Mishra B."/>
        </authorList>
    </citation>
    <scope>NUCLEOTIDE SEQUENCE [LARGE SCALE GENOMIC DNA]</scope>
</reference>
<dbReference type="PANTHER" id="PTHR11439">
    <property type="entry name" value="GAG-POL-RELATED RETROTRANSPOSON"/>
    <property type="match status" value="1"/>
</dbReference>
<name>A0A6D2JMR8_9BRAS</name>
<dbReference type="Pfam" id="PF07727">
    <property type="entry name" value="RVT_2"/>
    <property type="match status" value="1"/>
</dbReference>
<dbReference type="InterPro" id="IPR043502">
    <property type="entry name" value="DNA/RNA_pol_sf"/>
</dbReference>
<dbReference type="Proteomes" id="UP000467841">
    <property type="component" value="Unassembled WGS sequence"/>
</dbReference>
<sequence>MALKDFLIQTGFTNSLSDTSLFIYCRDSVLLCVLVYVDNIIVLGNRPELVISVEKSLGTRFFIKDLCDIQYFLGIEVTRTSHGLHLMQRKYIVDLLTKTHMLDAKPITTPMATSPKLTLHSGKPLDSAKEYRMVVGSLQYLAFTRPDITFSVNKLSLYMHSPMEDHWQAAKRVFWYLAGMLTHGIFLNSSSTLTIHGFYDADWVGDVDDYNSTNAFIVYLGKNPISWSSKKLKGVARSSTEVDYRDVANTAAEIRWICSLLTELGLFVRHPPTVYFDNVGATYLCANLVFHSRMKHIALDYHFVREQIQSGILRVSHVSTHDQLADMLTKPLPRSHFQTSWNKLGVIPLPPS</sequence>
<proteinExistence type="predicted"/>
<dbReference type="CDD" id="cd09272">
    <property type="entry name" value="RNase_HI_RT_Ty1"/>
    <property type="match status" value="1"/>
</dbReference>
<keyword evidence="3" id="KW-1185">Reference proteome</keyword>
<dbReference type="PANTHER" id="PTHR11439:SF463">
    <property type="entry name" value="REVERSE TRANSCRIPTASE TY1_COPIA-TYPE DOMAIN-CONTAINING PROTEIN"/>
    <property type="match status" value="1"/>
</dbReference>
<dbReference type="EMBL" id="CACVBM020001229">
    <property type="protein sequence ID" value="CAA7040557.1"/>
    <property type="molecule type" value="Genomic_DNA"/>
</dbReference>
<dbReference type="SUPFAM" id="SSF56672">
    <property type="entry name" value="DNA/RNA polymerases"/>
    <property type="match status" value="1"/>
</dbReference>
<feature type="domain" description="Reverse transcriptase Ty1/copia-type" evidence="1">
    <location>
        <begin position="3"/>
        <end position="112"/>
    </location>
</feature>
<protein>
    <recommendedName>
        <fullName evidence="1">Reverse transcriptase Ty1/copia-type domain-containing protein</fullName>
    </recommendedName>
</protein>
<dbReference type="AlphaFoldDB" id="A0A6D2JMR8"/>
<accession>A0A6D2JMR8</accession>
<evidence type="ECO:0000313" key="2">
    <source>
        <dbReference type="EMBL" id="CAA7040557.1"/>
    </source>
</evidence>
<organism evidence="2 3">
    <name type="scientific">Microthlaspi erraticum</name>
    <dbReference type="NCBI Taxonomy" id="1685480"/>
    <lineage>
        <taxon>Eukaryota</taxon>
        <taxon>Viridiplantae</taxon>
        <taxon>Streptophyta</taxon>
        <taxon>Embryophyta</taxon>
        <taxon>Tracheophyta</taxon>
        <taxon>Spermatophyta</taxon>
        <taxon>Magnoliopsida</taxon>
        <taxon>eudicotyledons</taxon>
        <taxon>Gunneridae</taxon>
        <taxon>Pentapetalae</taxon>
        <taxon>rosids</taxon>
        <taxon>malvids</taxon>
        <taxon>Brassicales</taxon>
        <taxon>Brassicaceae</taxon>
        <taxon>Coluteocarpeae</taxon>
        <taxon>Microthlaspi</taxon>
    </lineage>
</organism>
<evidence type="ECO:0000259" key="1">
    <source>
        <dbReference type="Pfam" id="PF07727"/>
    </source>
</evidence>
<dbReference type="OrthoDB" id="414945at2759"/>